<dbReference type="EnsemblMetazoa" id="GAUT018186-RA">
    <property type="protein sequence ID" value="GAUT018186-PA"/>
    <property type="gene ID" value="GAUT018186"/>
</dbReference>
<sequence>MVAGKRSLSTLYASVSSLTRSIKASGSLWPVKLIPHRLTTSMTGLAMAVVGKTRCAPPVGAGSCIVSLTSLVVDAVVEWVAGAPWLSSPFIVTGTCRVATFVGGCGGILSSHDILLPPALACEAEFSAVILILLDFWNCNFRVLSEFGRSILLFSFPYFSKNLPPQQFKCKQYVI</sequence>
<dbReference type="AlphaFoldDB" id="A0A1A9UWL9"/>
<dbReference type="VEuPathDB" id="VectorBase:GAUT018186"/>
<name>A0A1A9UWL9_GLOAU</name>
<protein>
    <submittedName>
        <fullName evidence="1">Uncharacterized protein</fullName>
    </submittedName>
</protein>
<dbReference type="Proteomes" id="UP000078200">
    <property type="component" value="Unassembled WGS sequence"/>
</dbReference>
<organism evidence="1 2">
    <name type="scientific">Glossina austeni</name>
    <name type="common">Savannah tsetse fly</name>
    <dbReference type="NCBI Taxonomy" id="7395"/>
    <lineage>
        <taxon>Eukaryota</taxon>
        <taxon>Metazoa</taxon>
        <taxon>Ecdysozoa</taxon>
        <taxon>Arthropoda</taxon>
        <taxon>Hexapoda</taxon>
        <taxon>Insecta</taxon>
        <taxon>Pterygota</taxon>
        <taxon>Neoptera</taxon>
        <taxon>Endopterygota</taxon>
        <taxon>Diptera</taxon>
        <taxon>Brachycera</taxon>
        <taxon>Muscomorpha</taxon>
        <taxon>Hippoboscoidea</taxon>
        <taxon>Glossinidae</taxon>
        <taxon>Glossina</taxon>
    </lineage>
</organism>
<evidence type="ECO:0000313" key="1">
    <source>
        <dbReference type="EnsemblMetazoa" id="GAUT018186-PA"/>
    </source>
</evidence>
<keyword evidence="2" id="KW-1185">Reference proteome</keyword>
<accession>A0A1A9UWL9</accession>
<proteinExistence type="predicted"/>
<evidence type="ECO:0000313" key="2">
    <source>
        <dbReference type="Proteomes" id="UP000078200"/>
    </source>
</evidence>
<reference evidence="1" key="1">
    <citation type="submission" date="2020-05" db="UniProtKB">
        <authorList>
            <consortium name="EnsemblMetazoa"/>
        </authorList>
    </citation>
    <scope>IDENTIFICATION</scope>
    <source>
        <strain evidence="1">TTRI</strain>
    </source>
</reference>